<dbReference type="Proteomes" id="UP001566476">
    <property type="component" value="Unassembled WGS sequence"/>
</dbReference>
<evidence type="ECO:0000313" key="4">
    <source>
        <dbReference type="Proteomes" id="UP001566476"/>
    </source>
</evidence>
<dbReference type="CDD" id="cd03801">
    <property type="entry name" value="GT4_PimA-like"/>
    <property type="match status" value="1"/>
</dbReference>
<evidence type="ECO:0000313" key="3">
    <source>
        <dbReference type="EMBL" id="MEZ0490922.1"/>
    </source>
</evidence>
<dbReference type="GO" id="GO:0016757">
    <property type="term" value="F:glycosyltransferase activity"/>
    <property type="evidence" value="ECO:0007669"/>
    <property type="project" value="UniProtKB-KW"/>
</dbReference>
<dbReference type="PANTHER" id="PTHR12526">
    <property type="entry name" value="GLYCOSYLTRANSFERASE"/>
    <property type="match status" value="1"/>
</dbReference>
<dbReference type="PANTHER" id="PTHR12526:SF510">
    <property type="entry name" value="D-INOSITOL 3-PHOSPHATE GLYCOSYLTRANSFERASE"/>
    <property type="match status" value="1"/>
</dbReference>
<keyword evidence="2 3" id="KW-0808">Transferase</keyword>
<dbReference type="SUPFAM" id="SSF53756">
    <property type="entry name" value="UDP-Glycosyltransferase/glycogen phosphorylase"/>
    <property type="match status" value="1"/>
</dbReference>
<keyword evidence="1 3" id="KW-0328">Glycosyltransferase</keyword>
<dbReference type="Gene3D" id="3.40.50.2000">
    <property type="entry name" value="Glycogen Phosphorylase B"/>
    <property type="match status" value="2"/>
</dbReference>
<evidence type="ECO:0000256" key="2">
    <source>
        <dbReference type="ARBA" id="ARBA00022679"/>
    </source>
</evidence>
<protein>
    <submittedName>
        <fullName evidence="3">Glycosyltransferase family 4 protein</fullName>
        <ecNumber evidence="3">2.4.-.-</ecNumber>
    </submittedName>
</protein>
<dbReference type="EC" id="2.4.-.-" evidence="3"/>
<dbReference type="Pfam" id="PF13692">
    <property type="entry name" value="Glyco_trans_1_4"/>
    <property type="match status" value="1"/>
</dbReference>
<dbReference type="EMBL" id="JBGGTQ010000001">
    <property type="protein sequence ID" value="MEZ0490922.1"/>
    <property type="molecule type" value="Genomic_DNA"/>
</dbReference>
<keyword evidence="4" id="KW-1185">Reference proteome</keyword>
<comment type="caution">
    <text evidence="3">The sequence shown here is derived from an EMBL/GenBank/DDBJ whole genome shotgun (WGS) entry which is preliminary data.</text>
</comment>
<accession>A0ABV4HWX5</accession>
<gene>
    <name evidence="3" type="ORF">AB2L28_01560</name>
</gene>
<evidence type="ECO:0000256" key="1">
    <source>
        <dbReference type="ARBA" id="ARBA00022676"/>
    </source>
</evidence>
<organism evidence="3 4">
    <name type="scientific">Kineococcus mangrovi</name>
    <dbReference type="NCBI Taxonomy" id="1660183"/>
    <lineage>
        <taxon>Bacteria</taxon>
        <taxon>Bacillati</taxon>
        <taxon>Actinomycetota</taxon>
        <taxon>Actinomycetes</taxon>
        <taxon>Kineosporiales</taxon>
        <taxon>Kineosporiaceae</taxon>
        <taxon>Kineococcus</taxon>
    </lineage>
</organism>
<dbReference type="RefSeq" id="WP_370716958.1">
    <property type="nucleotide sequence ID" value="NZ_JBGGTQ010000001.1"/>
</dbReference>
<sequence length="395" mass="43567">MNAPRVVISIYDDFDNPHYAGGGPAVVRAVAARLARDCDVLVVTGGRRWRRLDRGGIHHLQLPVVWAGPRLGQAIWALMLPFVAVLLRYDAWIESFTPPLSSNLLPLVTRRPVIGLAQALSGREMARRYGTRVPLLLERRLLRRYRDIVVLNARDRDAVQEFSSAVRVHLIPNVVPAPPRTPPDVTEGTYALFLGRIDITQKGLDLLLEAYSGPGAERLLPLVVAGAGRPQEEEKLRELVVAAGPRVQWIGSVHGQEKEDLLAGCAFLVVSSREESFSLAALEAMARGRPVVRFDLPQLDWIAPECGEVVASFEVDSLREAMVSMSTDVGARSLAGAAAAEHAQEHVGLHRLDKYRRLVRDTLDADGSCRQPRHRAGELTLARATAHRGRRPGRR</sequence>
<reference evidence="3 4" key="1">
    <citation type="submission" date="2024-07" db="EMBL/GenBank/DDBJ databases">
        <authorList>
            <person name="Thanompreechachai J."/>
            <person name="Duangmal K."/>
        </authorList>
    </citation>
    <scope>NUCLEOTIDE SEQUENCE [LARGE SCALE GENOMIC DNA]</scope>
    <source>
        <strain evidence="3 4">TBRC 1896</strain>
    </source>
</reference>
<name>A0ABV4HWX5_9ACTN</name>
<proteinExistence type="predicted"/>